<dbReference type="Gene3D" id="3.90.1010.10">
    <property type="match status" value="1"/>
</dbReference>
<dbReference type="Pfam" id="PF01592">
    <property type="entry name" value="NifU_N"/>
    <property type="match status" value="1"/>
</dbReference>
<sequence length="141" mass="15859">MINIDDDALLRQIIVKHFTKPLYKPLKNNPNSIIMETKSNTCADELVVEILLENQTIKQVSFDGTACAVATASADIFLNLILNKTLKEVNCIIEEYQLFLNTGDCNSIDLIGNLIVFKNIHNQKNRIICAELAIKVIKNLE</sequence>
<evidence type="ECO:0000259" key="1">
    <source>
        <dbReference type="Pfam" id="PF01592"/>
    </source>
</evidence>
<dbReference type="GO" id="GO:0051536">
    <property type="term" value="F:iron-sulfur cluster binding"/>
    <property type="evidence" value="ECO:0007669"/>
    <property type="project" value="InterPro"/>
</dbReference>
<dbReference type="Proteomes" id="UP000239785">
    <property type="component" value="Unassembled WGS sequence"/>
</dbReference>
<dbReference type="GO" id="GO:0005506">
    <property type="term" value="F:iron ion binding"/>
    <property type="evidence" value="ECO:0007669"/>
    <property type="project" value="InterPro"/>
</dbReference>
<protein>
    <submittedName>
        <fullName evidence="2">FeS assembly protein</fullName>
    </submittedName>
</protein>
<gene>
    <name evidence="2" type="primary">sufU</name>
    <name evidence="2" type="ORF">MCORR_v1c00480</name>
</gene>
<organism evidence="2 3">
    <name type="scientific">Mesoplasma corruscae</name>
    <dbReference type="NCBI Taxonomy" id="216874"/>
    <lineage>
        <taxon>Bacteria</taxon>
        <taxon>Bacillati</taxon>
        <taxon>Mycoplasmatota</taxon>
        <taxon>Mollicutes</taxon>
        <taxon>Entomoplasmatales</taxon>
        <taxon>Entomoplasmataceae</taxon>
        <taxon>Mesoplasma</taxon>
    </lineage>
</organism>
<comment type="caution">
    <text evidence="2">The sequence shown here is derived from an EMBL/GenBank/DDBJ whole genome shotgun (WGS) entry which is preliminary data.</text>
</comment>
<dbReference type="OrthoDB" id="9804157at2"/>
<evidence type="ECO:0000313" key="2">
    <source>
        <dbReference type="EMBL" id="PPE06420.1"/>
    </source>
</evidence>
<dbReference type="GO" id="GO:0016226">
    <property type="term" value="P:iron-sulfur cluster assembly"/>
    <property type="evidence" value="ECO:0007669"/>
    <property type="project" value="InterPro"/>
</dbReference>
<name>A0A2S5RGJ2_9MOLU</name>
<dbReference type="SUPFAM" id="SSF82649">
    <property type="entry name" value="SufE/NifU"/>
    <property type="match status" value="1"/>
</dbReference>
<proteinExistence type="predicted"/>
<feature type="domain" description="NIF system FeS cluster assembly NifU N-terminal" evidence="1">
    <location>
        <begin position="12"/>
        <end position="92"/>
    </location>
</feature>
<dbReference type="InterPro" id="IPR002871">
    <property type="entry name" value="NIF_FeS_clus_asmbl_NifU_N"/>
</dbReference>
<dbReference type="EMBL" id="PHNF01000001">
    <property type="protein sequence ID" value="PPE06420.1"/>
    <property type="molecule type" value="Genomic_DNA"/>
</dbReference>
<keyword evidence="3" id="KW-1185">Reference proteome</keyword>
<accession>A0A2S5RGJ2</accession>
<evidence type="ECO:0000313" key="3">
    <source>
        <dbReference type="Proteomes" id="UP000239785"/>
    </source>
</evidence>
<dbReference type="RefSeq" id="WP_104207653.1">
    <property type="nucleotide sequence ID" value="NZ_PHNF01000001.1"/>
</dbReference>
<dbReference type="CDD" id="cd06664">
    <property type="entry name" value="IscU_like"/>
    <property type="match status" value="1"/>
</dbReference>
<dbReference type="AlphaFoldDB" id="A0A2S5RGJ2"/>
<reference evidence="2 3" key="1">
    <citation type="submission" date="2017-11" db="EMBL/GenBank/DDBJ databases">
        <title>Genome sequence of Mesoplasma corruscae ELCA-2 (ATCC 49579).</title>
        <authorList>
            <person name="Lo W.-S."/>
            <person name="Kuo C.-H."/>
        </authorList>
    </citation>
    <scope>NUCLEOTIDE SEQUENCE [LARGE SCALE GENOMIC DNA]</scope>
    <source>
        <strain evidence="2 3">ELCA-2</strain>
    </source>
</reference>